<accession>A0ABT1UF21</accession>
<name>A0ABT1UF21_9GAMM</name>
<organism evidence="1 2">
    <name type="scientific">Methylomonas aurea</name>
    <dbReference type="NCBI Taxonomy" id="2952224"/>
    <lineage>
        <taxon>Bacteria</taxon>
        <taxon>Pseudomonadati</taxon>
        <taxon>Pseudomonadota</taxon>
        <taxon>Gammaproteobacteria</taxon>
        <taxon>Methylococcales</taxon>
        <taxon>Methylococcaceae</taxon>
        <taxon>Methylomonas</taxon>
    </lineage>
</organism>
<gene>
    <name evidence="1" type="ORF">NP603_06890</name>
</gene>
<proteinExistence type="predicted"/>
<reference evidence="1 2" key="1">
    <citation type="submission" date="2022-07" db="EMBL/GenBank/DDBJ databases">
        <title>Methylomonas rivi sp. nov., Methylomonas rosea sp. nov., Methylomonas aureus sp. nov. and Methylomonas subterranea sp. nov., four novel methanotrophs isolated from a freshwater creek and the deep terrestrial subsurface.</title>
        <authorList>
            <person name="Abin C."/>
            <person name="Sankaranarayanan K."/>
            <person name="Garner C."/>
            <person name="Sindelar R."/>
            <person name="Kotary K."/>
            <person name="Garner R."/>
            <person name="Barclay S."/>
            <person name="Lawson P."/>
            <person name="Krumholz L."/>
        </authorList>
    </citation>
    <scope>NUCLEOTIDE SEQUENCE [LARGE SCALE GENOMIC DNA]</scope>
    <source>
        <strain evidence="1 2">SURF-1</strain>
    </source>
</reference>
<dbReference type="EMBL" id="JANIBM010000005">
    <property type="protein sequence ID" value="MCQ8180827.1"/>
    <property type="molecule type" value="Genomic_DNA"/>
</dbReference>
<evidence type="ECO:0000313" key="1">
    <source>
        <dbReference type="EMBL" id="MCQ8180827.1"/>
    </source>
</evidence>
<dbReference type="RefSeq" id="WP_256610178.1">
    <property type="nucleotide sequence ID" value="NZ_JANIBM010000005.1"/>
</dbReference>
<sequence>MELDWLTQSEKAGRGVSRETVIRAADNALAQALNEHAPADSLRTWQNQVAPGIRQIAG</sequence>
<keyword evidence="2" id="KW-1185">Reference proteome</keyword>
<dbReference type="Proteomes" id="UP001524569">
    <property type="component" value="Unassembled WGS sequence"/>
</dbReference>
<comment type="caution">
    <text evidence="1">The sequence shown here is derived from an EMBL/GenBank/DDBJ whole genome shotgun (WGS) entry which is preliminary data.</text>
</comment>
<evidence type="ECO:0000313" key="2">
    <source>
        <dbReference type="Proteomes" id="UP001524569"/>
    </source>
</evidence>
<protein>
    <submittedName>
        <fullName evidence="1">Uncharacterized protein</fullName>
    </submittedName>
</protein>